<dbReference type="AlphaFoldDB" id="A0A7R7MXM8"/>
<proteinExistence type="predicted"/>
<organism evidence="1 2">
    <name type="scientific">Mycobacterium intracellulare</name>
    <dbReference type="NCBI Taxonomy" id="1767"/>
    <lineage>
        <taxon>Bacteria</taxon>
        <taxon>Bacillati</taxon>
        <taxon>Actinomycetota</taxon>
        <taxon>Actinomycetes</taxon>
        <taxon>Mycobacteriales</taxon>
        <taxon>Mycobacteriaceae</taxon>
        <taxon>Mycobacterium</taxon>
        <taxon>Mycobacterium avium complex (MAC)</taxon>
    </lineage>
</organism>
<name>A0A7R7MXM8_MYCIT</name>
<protein>
    <submittedName>
        <fullName evidence="1">Uncharacterized protein</fullName>
    </submittedName>
</protein>
<sequence length="88" mass="9952">MTDQNLIDNTRSRCLCEIGCAYIAATAVDIDGCEHLVLARRDSLGDPTVRYDADCSDIDHEQTGPLPLEYVRRLTISRRRQRIEGTDQ</sequence>
<evidence type="ECO:0000313" key="1">
    <source>
        <dbReference type="EMBL" id="BCP00703.1"/>
    </source>
</evidence>
<accession>A0A7R7MXM8</accession>
<reference evidence="1 2" key="1">
    <citation type="submission" date="2020-12" db="EMBL/GenBank/DDBJ databases">
        <title>Genome sequence of clinical Mycobacterium intracellulare strains.</title>
        <authorList>
            <person name="Tateishi Y."/>
            <person name="Matsumoto S."/>
            <person name="Fukushima Y."/>
            <person name="Nakajima C."/>
            <person name="Suzuki Y."/>
        </authorList>
    </citation>
    <scope>NUCLEOTIDE SEQUENCE [LARGE SCALE GENOMIC DNA]</scope>
    <source>
        <strain evidence="1 2">M018</strain>
    </source>
</reference>
<dbReference type="Proteomes" id="UP000595205">
    <property type="component" value="Chromosome"/>
</dbReference>
<dbReference type="EMBL" id="AP024255">
    <property type="protein sequence ID" value="BCP00703.1"/>
    <property type="molecule type" value="Genomic_DNA"/>
</dbReference>
<dbReference type="RefSeq" id="WP_201406076.1">
    <property type="nucleotide sequence ID" value="NZ_AP024255.1"/>
</dbReference>
<evidence type="ECO:0000313" key="2">
    <source>
        <dbReference type="Proteomes" id="UP000595205"/>
    </source>
</evidence>
<gene>
    <name evidence="1" type="ORF">MINTM018_34720</name>
</gene>